<comment type="caution">
    <text evidence="8">The sequence shown here is derived from an EMBL/GenBank/DDBJ whole genome shotgun (WGS) entry which is preliminary data.</text>
</comment>
<evidence type="ECO:0000313" key="8">
    <source>
        <dbReference type="EMBL" id="KAL3723347.1"/>
    </source>
</evidence>
<dbReference type="PANTHER" id="PTHR31458:SF9">
    <property type="entry name" value="POLYGALACTURONASE-1 NON-CATALYTIC SUBUNIT BETA"/>
    <property type="match status" value="1"/>
</dbReference>
<organism evidence="8 9">
    <name type="scientific">Eucalyptus globulus</name>
    <name type="common">Tasmanian blue gum</name>
    <dbReference type="NCBI Taxonomy" id="34317"/>
    <lineage>
        <taxon>Eukaryota</taxon>
        <taxon>Viridiplantae</taxon>
        <taxon>Streptophyta</taxon>
        <taxon>Embryophyta</taxon>
        <taxon>Tracheophyta</taxon>
        <taxon>Spermatophyta</taxon>
        <taxon>Magnoliopsida</taxon>
        <taxon>eudicotyledons</taxon>
        <taxon>Gunneridae</taxon>
        <taxon>Pentapetalae</taxon>
        <taxon>rosids</taxon>
        <taxon>malvids</taxon>
        <taxon>Myrtales</taxon>
        <taxon>Myrtaceae</taxon>
        <taxon>Myrtoideae</taxon>
        <taxon>Eucalypteae</taxon>
        <taxon>Eucalyptus</taxon>
    </lineage>
</organism>
<dbReference type="InterPro" id="IPR004873">
    <property type="entry name" value="BURP_dom"/>
</dbReference>
<gene>
    <name evidence="8" type="ORF">ACJRO7_035520</name>
</gene>
<accession>A0ABD3J739</accession>
<comment type="subcellular location">
    <subcellularLocation>
        <location evidence="1">Secreted</location>
        <location evidence="1">Cell wall</location>
    </subcellularLocation>
    <subcellularLocation>
        <location evidence="2">Secreted</location>
        <location evidence="2">Extracellular space</location>
        <location evidence="2">Apoplast</location>
    </subcellularLocation>
</comment>
<dbReference type="AlphaFoldDB" id="A0ABD3J739"/>
<evidence type="ECO:0000256" key="5">
    <source>
        <dbReference type="ARBA" id="ARBA00022729"/>
    </source>
</evidence>
<keyword evidence="5" id="KW-0732">Signal</keyword>
<evidence type="ECO:0000259" key="7">
    <source>
        <dbReference type="PROSITE" id="PS51277"/>
    </source>
</evidence>
<keyword evidence="4" id="KW-0052">Apoplast</keyword>
<sequence>MQMLNIVDKMPRRSFLPWVNPSKLPFSTQRLREVKELFAVQEGSATEHVILKALCECKRPPSRGETKQCVGFTEDMVDFASSVLGHGITVQTTENVNRSKQKVVIASIKGIKGGQPTESVSCHQILYPYLLYYCHIVPKVKVYEAEILNFVGSSRINHGVTICHLNMSSWRPDHGAFVALGSGPGQIEVCHWIVENDMTWTVVD</sequence>
<proteinExistence type="predicted"/>
<dbReference type="PROSITE" id="PS51277">
    <property type="entry name" value="BURP"/>
    <property type="match status" value="1"/>
</dbReference>
<evidence type="ECO:0000256" key="2">
    <source>
        <dbReference type="ARBA" id="ARBA00004271"/>
    </source>
</evidence>
<reference evidence="8 9" key="1">
    <citation type="submission" date="2024-11" db="EMBL/GenBank/DDBJ databases">
        <title>Chromosome-level genome assembly of Eucalyptus globulus Labill. provides insights into its genome evolution.</title>
        <authorList>
            <person name="Li X."/>
        </authorList>
    </citation>
    <scope>NUCLEOTIDE SEQUENCE [LARGE SCALE GENOMIC DNA]</scope>
    <source>
        <strain evidence="8">CL2024</strain>
        <tissue evidence="8">Fresh tender leaves</tissue>
    </source>
</reference>
<dbReference type="EMBL" id="JBJKBG010000009">
    <property type="protein sequence ID" value="KAL3723347.1"/>
    <property type="molecule type" value="Genomic_DNA"/>
</dbReference>
<keyword evidence="6" id="KW-0325">Glycoprotein</keyword>
<protein>
    <recommendedName>
        <fullName evidence="7">BURP domain-containing protein</fullName>
    </recommendedName>
</protein>
<evidence type="ECO:0000256" key="6">
    <source>
        <dbReference type="ARBA" id="ARBA00023180"/>
    </source>
</evidence>
<dbReference type="SMART" id="SM01045">
    <property type="entry name" value="BURP"/>
    <property type="match status" value="1"/>
</dbReference>
<dbReference type="InterPro" id="IPR051897">
    <property type="entry name" value="PG-associated_BURP"/>
</dbReference>
<evidence type="ECO:0000256" key="4">
    <source>
        <dbReference type="ARBA" id="ARBA00022523"/>
    </source>
</evidence>
<evidence type="ECO:0000256" key="3">
    <source>
        <dbReference type="ARBA" id="ARBA00022512"/>
    </source>
</evidence>
<feature type="domain" description="BURP" evidence="7">
    <location>
        <begin position="1"/>
        <end position="203"/>
    </location>
</feature>
<keyword evidence="3" id="KW-0134">Cell wall</keyword>
<dbReference type="Pfam" id="PF03181">
    <property type="entry name" value="BURP"/>
    <property type="match status" value="1"/>
</dbReference>
<keyword evidence="3" id="KW-0964">Secreted</keyword>
<evidence type="ECO:0000313" key="9">
    <source>
        <dbReference type="Proteomes" id="UP001634007"/>
    </source>
</evidence>
<dbReference type="PANTHER" id="PTHR31458">
    <property type="entry name" value="POLYGALACTURONASE 1 BETA-LIKE PROTEIN 2"/>
    <property type="match status" value="1"/>
</dbReference>
<dbReference type="GO" id="GO:0048046">
    <property type="term" value="C:apoplast"/>
    <property type="evidence" value="ECO:0007669"/>
    <property type="project" value="UniProtKB-SubCell"/>
</dbReference>
<evidence type="ECO:0000256" key="1">
    <source>
        <dbReference type="ARBA" id="ARBA00004191"/>
    </source>
</evidence>
<keyword evidence="9" id="KW-1185">Reference proteome</keyword>
<name>A0ABD3J739_EUCGL</name>
<dbReference type="Proteomes" id="UP001634007">
    <property type="component" value="Unassembled WGS sequence"/>
</dbReference>